<organism evidence="3 4">
    <name type="scientific">Lepeophtheirus salmonis</name>
    <name type="common">Salmon louse</name>
    <name type="synonym">Caligus salmonis</name>
    <dbReference type="NCBI Taxonomy" id="72036"/>
    <lineage>
        <taxon>Eukaryota</taxon>
        <taxon>Metazoa</taxon>
        <taxon>Ecdysozoa</taxon>
        <taxon>Arthropoda</taxon>
        <taxon>Crustacea</taxon>
        <taxon>Multicrustacea</taxon>
        <taxon>Hexanauplia</taxon>
        <taxon>Copepoda</taxon>
        <taxon>Siphonostomatoida</taxon>
        <taxon>Caligidae</taxon>
        <taxon>Lepeophtheirus</taxon>
    </lineage>
</organism>
<evidence type="ECO:0000256" key="1">
    <source>
        <dbReference type="SAM" id="MobiDB-lite"/>
    </source>
</evidence>
<protein>
    <submittedName>
        <fullName evidence="3">(salmon louse) hypothetical protein</fullName>
    </submittedName>
</protein>
<feature type="region of interest" description="Disordered" evidence="1">
    <location>
        <begin position="217"/>
        <end position="290"/>
    </location>
</feature>
<feature type="compositionally biased region" description="Low complexity" evidence="1">
    <location>
        <begin position="231"/>
        <end position="257"/>
    </location>
</feature>
<feature type="chain" id="PRO_5032859263" evidence="2">
    <location>
        <begin position="18"/>
        <end position="370"/>
    </location>
</feature>
<name>A0A817FDA0_LEPSM</name>
<feature type="signal peptide" evidence="2">
    <location>
        <begin position="1"/>
        <end position="17"/>
    </location>
</feature>
<dbReference type="Proteomes" id="UP000675881">
    <property type="component" value="Unassembled WGS sequence"/>
</dbReference>
<keyword evidence="4" id="KW-1185">Reference proteome</keyword>
<dbReference type="EMBL" id="CAJNVT010000056">
    <property type="protein sequence ID" value="CAF2744134.1"/>
    <property type="molecule type" value="Genomic_DNA"/>
</dbReference>
<evidence type="ECO:0000313" key="4">
    <source>
        <dbReference type="Proteomes" id="UP000675881"/>
    </source>
</evidence>
<accession>A0A817FDA0</accession>
<proteinExistence type="predicted"/>
<evidence type="ECO:0000256" key="2">
    <source>
        <dbReference type="SAM" id="SignalP"/>
    </source>
</evidence>
<sequence>MKCFIIVALVLVGVTTSEVSKSSFLFEGSWLEMKDRRNGVVDKGPMTMECIQLTENGYKVTGIQPSGVPYNASITWRKEAKMPYKSSGAEMEFDAEALWFSSLNVPLKGKFVWLSTTELNLKVFPLLHERSDSVDGIPLDTNSHDNFNPSQNEMTDILGTELQRMIINEINAAGMLRISGDTTLDLSRYDQMTFVARYVKNMTPMERLLVSKEEIFDPLPNPKPTTPKPTFPCTTAPIEATKTPKPDTAAPTEATKTSKPDTAAPTEGTKLQNQRHQHLQNSDDPNDEEMDFDIPDSIINSEYLQILITSATKFFKVVHFDNIEKEDVGLAKSLNKRFEEGKSIFCFTFNFDVDEALHCIETIVKKLRMS</sequence>
<gene>
    <name evidence="3" type="ORF">LSAA_199</name>
</gene>
<feature type="compositionally biased region" description="Pro residues" evidence="1">
    <location>
        <begin position="219"/>
        <end position="230"/>
    </location>
</feature>
<dbReference type="AlphaFoldDB" id="A0A817FDA0"/>
<comment type="caution">
    <text evidence="3">The sequence shown here is derived from an EMBL/GenBank/DDBJ whole genome shotgun (WGS) entry which is preliminary data.</text>
</comment>
<keyword evidence="2" id="KW-0732">Signal</keyword>
<feature type="unsure residue" description="D or N" evidence="3">
    <location>
        <position position="35"/>
    </location>
</feature>
<reference evidence="3" key="1">
    <citation type="submission" date="2021-02" db="EMBL/GenBank/DDBJ databases">
        <authorList>
            <person name="Bekaert M."/>
        </authorList>
    </citation>
    <scope>NUCLEOTIDE SEQUENCE</scope>
    <source>
        <strain evidence="3">IoA-00</strain>
    </source>
</reference>
<evidence type="ECO:0000313" key="3">
    <source>
        <dbReference type="EMBL" id="CAF2744134.1"/>
    </source>
</evidence>